<proteinExistence type="predicted"/>
<dbReference type="SUPFAM" id="SSF55550">
    <property type="entry name" value="SH2 domain"/>
    <property type="match status" value="1"/>
</dbReference>
<dbReference type="Proteomes" id="UP000092462">
    <property type="component" value="Unassembled WGS sequence"/>
</dbReference>
<name>A0A1B0DI61_PHLPP</name>
<dbReference type="AlphaFoldDB" id="A0A1B0DI61"/>
<protein>
    <submittedName>
        <fullName evidence="1">Uncharacterized protein</fullName>
    </submittedName>
</protein>
<sequence length="294" mass="29206">METKSSASKKSLGGSLELKSSGKGLLNLNLGAYSSGVDLIDATVPLERQGWYHGAISRVEAESTLRSLNEGRAAVVVVVLEVATPLDVLVVVAEFGLVRGDLAGVVREAKVVLGAAADVANGDFVAVEGDVNGLRVDARGEDLDVTGDFVVAEAAGLDFGRVLSVDGGFTGETLPAAAVVVVFVAKVVLGVAEVGDALAPNGGFVVRGLAFGSSFFELSTGLVAAFFLTSGSSLGVSLAAAAAAAAVAAATVTAAPATATPAVTAGRTESTSFSVFVISSASGSANFSTASMSF</sequence>
<dbReference type="VEuPathDB" id="VectorBase:PPAI007845"/>
<keyword evidence="2" id="KW-1185">Reference proteome</keyword>
<accession>A0A1B0DI61</accession>
<dbReference type="VEuPathDB" id="VectorBase:PPAPM1_002535"/>
<evidence type="ECO:0000313" key="1">
    <source>
        <dbReference type="EnsemblMetazoa" id="PPAI007845-PA"/>
    </source>
</evidence>
<reference evidence="1" key="1">
    <citation type="submission" date="2022-08" db="UniProtKB">
        <authorList>
            <consortium name="EnsemblMetazoa"/>
        </authorList>
    </citation>
    <scope>IDENTIFICATION</scope>
    <source>
        <strain evidence="1">Israel</strain>
    </source>
</reference>
<dbReference type="EMBL" id="AJVK01015470">
    <property type="status" value="NOT_ANNOTATED_CDS"/>
    <property type="molecule type" value="Genomic_DNA"/>
</dbReference>
<organism evidence="1 2">
    <name type="scientific">Phlebotomus papatasi</name>
    <name type="common">Sandfly</name>
    <dbReference type="NCBI Taxonomy" id="29031"/>
    <lineage>
        <taxon>Eukaryota</taxon>
        <taxon>Metazoa</taxon>
        <taxon>Ecdysozoa</taxon>
        <taxon>Arthropoda</taxon>
        <taxon>Hexapoda</taxon>
        <taxon>Insecta</taxon>
        <taxon>Pterygota</taxon>
        <taxon>Neoptera</taxon>
        <taxon>Endopterygota</taxon>
        <taxon>Diptera</taxon>
        <taxon>Nematocera</taxon>
        <taxon>Psychodoidea</taxon>
        <taxon>Psychodidae</taxon>
        <taxon>Phlebotomus</taxon>
        <taxon>Phlebotomus</taxon>
    </lineage>
</organism>
<dbReference type="EnsemblMetazoa" id="PPAI007845-RA">
    <property type="protein sequence ID" value="PPAI007845-PA"/>
    <property type="gene ID" value="PPAI007845"/>
</dbReference>
<evidence type="ECO:0000313" key="2">
    <source>
        <dbReference type="Proteomes" id="UP000092462"/>
    </source>
</evidence>
<dbReference type="InterPro" id="IPR036860">
    <property type="entry name" value="SH2_dom_sf"/>
</dbReference>